<reference evidence="2 3" key="1">
    <citation type="submission" date="2019-03" db="EMBL/GenBank/DDBJ databases">
        <title>Single cell metagenomics reveals metabolic interactions within the superorganism composed of flagellate Streblomastix strix and complex community of Bacteroidetes bacteria on its surface.</title>
        <authorList>
            <person name="Treitli S.C."/>
            <person name="Kolisko M."/>
            <person name="Husnik F."/>
            <person name="Keeling P."/>
            <person name="Hampl V."/>
        </authorList>
    </citation>
    <scope>NUCLEOTIDE SEQUENCE [LARGE SCALE GENOMIC DNA]</scope>
    <source>
        <strain evidence="2">ST1C</strain>
    </source>
</reference>
<evidence type="ECO:0000313" key="2">
    <source>
        <dbReference type="EMBL" id="KAA6376546.1"/>
    </source>
</evidence>
<evidence type="ECO:0000313" key="3">
    <source>
        <dbReference type="Proteomes" id="UP000324800"/>
    </source>
</evidence>
<dbReference type="AlphaFoldDB" id="A0A5J4V0P2"/>
<gene>
    <name evidence="2" type="ORF">EZS28_027928</name>
</gene>
<accession>A0A5J4V0P2</accession>
<feature type="region of interest" description="Disordered" evidence="1">
    <location>
        <begin position="69"/>
        <end position="90"/>
    </location>
</feature>
<name>A0A5J4V0P2_9EUKA</name>
<sequence>MVEQFNTAGGSCQENDVQTTWSLSCINAYIRNIRDFISPRQKQKPFLPPFLIQILHPEECEDMFNDVEAHEDLPQDHNLQESEENQNQGSKVKEFALLKQCGEQLEELGGAEEIEEQLFNDGEMGETEKFAQSTKNAFLNPFALIQDYERCLIQ</sequence>
<proteinExistence type="predicted"/>
<dbReference type="EMBL" id="SNRW01010449">
    <property type="protein sequence ID" value="KAA6376546.1"/>
    <property type="molecule type" value="Genomic_DNA"/>
</dbReference>
<feature type="compositionally biased region" description="Basic and acidic residues" evidence="1">
    <location>
        <begin position="69"/>
        <end position="80"/>
    </location>
</feature>
<protein>
    <submittedName>
        <fullName evidence="2">Uncharacterized protein</fullName>
    </submittedName>
</protein>
<evidence type="ECO:0000256" key="1">
    <source>
        <dbReference type="SAM" id="MobiDB-lite"/>
    </source>
</evidence>
<organism evidence="2 3">
    <name type="scientific">Streblomastix strix</name>
    <dbReference type="NCBI Taxonomy" id="222440"/>
    <lineage>
        <taxon>Eukaryota</taxon>
        <taxon>Metamonada</taxon>
        <taxon>Preaxostyla</taxon>
        <taxon>Oxymonadida</taxon>
        <taxon>Streblomastigidae</taxon>
        <taxon>Streblomastix</taxon>
    </lineage>
</organism>
<dbReference type="Proteomes" id="UP000324800">
    <property type="component" value="Unassembled WGS sequence"/>
</dbReference>
<comment type="caution">
    <text evidence="2">The sequence shown here is derived from an EMBL/GenBank/DDBJ whole genome shotgun (WGS) entry which is preliminary data.</text>
</comment>